<feature type="transmembrane region" description="Helical" evidence="9">
    <location>
        <begin position="247"/>
        <end position="269"/>
    </location>
</feature>
<dbReference type="AlphaFoldDB" id="A0A520MSJ0"/>
<dbReference type="EMBL" id="SHBK01000015">
    <property type="protein sequence ID" value="RZO24157.1"/>
    <property type="molecule type" value="Genomic_DNA"/>
</dbReference>
<evidence type="ECO:0000313" key="10">
    <source>
        <dbReference type="EMBL" id="RZO24157.1"/>
    </source>
</evidence>
<accession>A0A520MSJ0</accession>
<feature type="transmembrane region" description="Helical" evidence="9">
    <location>
        <begin position="306"/>
        <end position="326"/>
    </location>
</feature>
<sequence length="331" mass="37207">MKSILNTYSRHLIKKTFLISALVWIVMLFLDFSVTLVMELENLTDDTSFLSIFNVVLYEQLHKGMQYLESSMLIGTLIALSIFNQQGNLVFLRSAGLSPLKIVLISGLGPVILSLALIFFDETLFLDLAKKSKTVNQPTESAEVFQWEISEKNLIGLKRIDNNQAQAIQVIEFGDKQRIASSSLFQEGKLDQGQLVILDSPTQQNFDFPASFLLPNNLLETFSLTSLLNLKRTYQLDKDLQKIDSLIYARVLLPVSIIAIIFLAGSLMFDSLRSAGVGRQIIIGISLGLIYDLIKDLSVASFLTYQWPILIAHLLPIIILLVIGTYKFQRI</sequence>
<dbReference type="GO" id="GO:0043190">
    <property type="term" value="C:ATP-binding cassette (ABC) transporter complex"/>
    <property type="evidence" value="ECO:0007669"/>
    <property type="project" value="TreeGrafter"/>
</dbReference>
<organism evidence="10 11">
    <name type="scientific">SAR86 cluster bacterium</name>
    <dbReference type="NCBI Taxonomy" id="2030880"/>
    <lineage>
        <taxon>Bacteria</taxon>
        <taxon>Pseudomonadati</taxon>
        <taxon>Pseudomonadota</taxon>
        <taxon>Gammaproteobacteria</taxon>
        <taxon>SAR86 cluster</taxon>
    </lineage>
</organism>
<feature type="transmembrane region" description="Helical" evidence="9">
    <location>
        <begin position="64"/>
        <end position="82"/>
    </location>
</feature>
<feature type="transmembrane region" description="Helical" evidence="9">
    <location>
        <begin position="276"/>
        <end position="294"/>
    </location>
</feature>
<comment type="similarity">
    <text evidence="3">Belongs to the LptF/LptG family.</text>
</comment>
<keyword evidence="7 9" id="KW-0472">Membrane</keyword>
<evidence type="ECO:0000256" key="7">
    <source>
        <dbReference type="ARBA" id="ARBA00023136"/>
    </source>
</evidence>
<dbReference type="InterPro" id="IPR005495">
    <property type="entry name" value="LptG/LptF_permease"/>
</dbReference>
<dbReference type="Proteomes" id="UP000316449">
    <property type="component" value="Unassembled WGS sequence"/>
</dbReference>
<evidence type="ECO:0000256" key="1">
    <source>
        <dbReference type="ARBA" id="ARBA00002265"/>
    </source>
</evidence>
<dbReference type="PANTHER" id="PTHR33529">
    <property type="entry name" value="SLR0882 PROTEIN-RELATED"/>
    <property type="match status" value="1"/>
</dbReference>
<evidence type="ECO:0000256" key="3">
    <source>
        <dbReference type="ARBA" id="ARBA00007725"/>
    </source>
</evidence>
<evidence type="ECO:0000256" key="6">
    <source>
        <dbReference type="ARBA" id="ARBA00022989"/>
    </source>
</evidence>
<keyword evidence="6 9" id="KW-1133">Transmembrane helix</keyword>
<evidence type="ECO:0000256" key="2">
    <source>
        <dbReference type="ARBA" id="ARBA00004651"/>
    </source>
</evidence>
<evidence type="ECO:0000256" key="4">
    <source>
        <dbReference type="ARBA" id="ARBA00022475"/>
    </source>
</evidence>
<name>A0A520MSJ0_9GAMM</name>
<keyword evidence="4" id="KW-1003">Cell membrane</keyword>
<evidence type="ECO:0000256" key="5">
    <source>
        <dbReference type="ARBA" id="ARBA00022692"/>
    </source>
</evidence>
<comment type="function">
    <text evidence="1">Part of the ABC transporter complex LptBFG involved in the translocation of lipopolysaccharide (LPS) from the inner membrane to the outer membrane.</text>
</comment>
<protein>
    <submittedName>
        <fullName evidence="10">LptF/LptG family permease</fullName>
    </submittedName>
</protein>
<dbReference type="GO" id="GO:0015920">
    <property type="term" value="P:lipopolysaccharide transport"/>
    <property type="evidence" value="ECO:0007669"/>
    <property type="project" value="TreeGrafter"/>
</dbReference>
<comment type="subunit">
    <text evidence="8">Component of the lipopolysaccharide transport and assembly complex. The LptBFG transporter is composed of two ATP-binding proteins (LptB) and two transmembrane proteins (LptF and LptG).</text>
</comment>
<evidence type="ECO:0000313" key="11">
    <source>
        <dbReference type="Proteomes" id="UP000316449"/>
    </source>
</evidence>
<dbReference type="Pfam" id="PF03739">
    <property type="entry name" value="LptF_LptG"/>
    <property type="match status" value="1"/>
</dbReference>
<keyword evidence="5 9" id="KW-0812">Transmembrane</keyword>
<evidence type="ECO:0000256" key="9">
    <source>
        <dbReference type="SAM" id="Phobius"/>
    </source>
</evidence>
<comment type="subcellular location">
    <subcellularLocation>
        <location evidence="2">Cell membrane</location>
        <topology evidence="2">Multi-pass membrane protein</topology>
    </subcellularLocation>
</comment>
<feature type="transmembrane region" description="Helical" evidence="9">
    <location>
        <begin position="12"/>
        <end position="30"/>
    </location>
</feature>
<proteinExistence type="inferred from homology"/>
<comment type="caution">
    <text evidence="10">The sequence shown here is derived from an EMBL/GenBank/DDBJ whole genome shotgun (WGS) entry which is preliminary data.</text>
</comment>
<feature type="transmembrane region" description="Helical" evidence="9">
    <location>
        <begin position="102"/>
        <end position="120"/>
    </location>
</feature>
<dbReference type="PANTHER" id="PTHR33529:SF6">
    <property type="entry name" value="YJGP_YJGQ FAMILY PERMEASE"/>
    <property type="match status" value="1"/>
</dbReference>
<evidence type="ECO:0000256" key="8">
    <source>
        <dbReference type="ARBA" id="ARBA00026081"/>
    </source>
</evidence>
<reference evidence="10 11" key="1">
    <citation type="submission" date="2019-02" db="EMBL/GenBank/DDBJ databases">
        <title>Prokaryotic population dynamics and viral predation in marine succession experiment using metagenomics: the confinement effect.</title>
        <authorList>
            <person name="Haro-Moreno J.M."/>
            <person name="Rodriguez-Valera F."/>
            <person name="Lopez-Perez M."/>
        </authorList>
    </citation>
    <scope>NUCLEOTIDE SEQUENCE [LARGE SCALE GENOMIC DNA]</scope>
    <source>
        <strain evidence="10">MED-G165</strain>
    </source>
</reference>
<gene>
    <name evidence="10" type="ORF">EVA98_01795</name>
</gene>